<evidence type="ECO:0000256" key="3">
    <source>
        <dbReference type="PROSITE-ProRule" id="PRU00221"/>
    </source>
</evidence>
<feature type="repeat" description="WD" evidence="3">
    <location>
        <begin position="301"/>
        <end position="341"/>
    </location>
</feature>
<dbReference type="Pfam" id="PF00400">
    <property type="entry name" value="WD40"/>
    <property type="match status" value="4"/>
</dbReference>
<dbReference type="PROSITE" id="PS50294">
    <property type="entry name" value="WD_REPEATS_REGION"/>
    <property type="match status" value="3"/>
</dbReference>
<feature type="region of interest" description="Disordered" evidence="4">
    <location>
        <begin position="762"/>
        <end position="802"/>
    </location>
</feature>
<feature type="region of interest" description="Disordered" evidence="4">
    <location>
        <begin position="659"/>
        <end position="744"/>
    </location>
</feature>
<organism evidence="5 6">
    <name type="scientific">Aureobasidium pullulans</name>
    <name type="common">Black yeast</name>
    <name type="synonym">Pullularia pullulans</name>
    <dbReference type="NCBI Taxonomy" id="5580"/>
    <lineage>
        <taxon>Eukaryota</taxon>
        <taxon>Fungi</taxon>
        <taxon>Dikarya</taxon>
        <taxon>Ascomycota</taxon>
        <taxon>Pezizomycotina</taxon>
        <taxon>Dothideomycetes</taxon>
        <taxon>Dothideomycetidae</taxon>
        <taxon>Dothideales</taxon>
        <taxon>Saccotheciaceae</taxon>
        <taxon>Aureobasidium</taxon>
    </lineage>
</organism>
<dbReference type="PROSITE" id="PS00678">
    <property type="entry name" value="WD_REPEATS_1"/>
    <property type="match status" value="1"/>
</dbReference>
<feature type="repeat" description="WD" evidence="3">
    <location>
        <begin position="341"/>
        <end position="375"/>
    </location>
</feature>
<keyword evidence="2" id="KW-0677">Repeat</keyword>
<dbReference type="SUPFAM" id="SSF50978">
    <property type="entry name" value="WD40 repeat-like"/>
    <property type="match status" value="1"/>
</dbReference>
<dbReference type="InterPro" id="IPR040324">
    <property type="entry name" value="WDR44/Dgr2"/>
</dbReference>
<gene>
    <name evidence="5" type="ORF">D6D22_03200</name>
</gene>
<dbReference type="SMART" id="SM00320">
    <property type="entry name" value="WD40"/>
    <property type="match status" value="7"/>
</dbReference>
<dbReference type="InterPro" id="IPR019775">
    <property type="entry name" value="WD40_repeat_CS"/>
</dbReference>
<feature type="compositionally biased region" description="Low complexity" evidence="4">
    <location>
        <begin position="773"/>
        <end position="790"/>
    </location>
</feature>
<dbReference type="AlphaFoldDB" id="A0A4S8Y841"/>
<dbReference type="InterPro" id="IPR036322">
    <property type="entry name" value="WD40_repeat_dom_sf"/>
</dbReference>
<name>A0A4S8Y841_AURPU</name>
<feature type="compositionally biased region" description="Polar residues" evidence="4">
    <location>
        <begin position="687"/>
        <end position="712"/>
    </location>
</feature>
<dbReference type="PROSITE" id="PS50082">
    <property type="entry name" value="WD_REPEATS_2"/>
    <property type="match status" value="3"/>
</dbReference>
<accession>A0A4S8Y841</accession>
<comment type="caution">
    <text evidence="5">The sequence shown here is derived from an EMBL/GenBank/DDBJ whole genome shotgun (WGS) entry which is preliminary data.</text>
</comment>
<dbReference type="PANTHER" id="PTHR14221:SF0">
    <property type="entry name" value="WD REPEAT-CONTAINING PROTEIN 44"/>
    <property type="match status" value="1"/>
</dbReference>
<feature type="repeat" description="WD" evidence="3">
    <location>
        <begin position="233"/>
        <end position="266"/>
    </location>
</feature>
<dbReference type="InterPro" id="IPR001680">
    <property type="entry name" value="WD40_rpt"/>
</dbReference>
<reference evidence="5 6" key="1">
    <citation type="submission" date="2018-10" db="EMBL/GenBank/DDBJ databases">
        <title>Fifty Aureobasidium pullulans genomes reveal a recombining polyextremotolerant generalist.</title>
        <authorList>
            <person name="Gostincar C."/>
            <person name="Turk M."/>
            <person name="Zajc J."/>
            <person name="Gunde-Cimerman N."/>
        </authorList>
    </citation>
    <scope>NUCLEOTIDE SEQUENCE [LARGE SCALE GENOMIC DNA]</scope>
    <source>
        <strain evidence="5 6">EXF-11013</strain>
    </source>
</reference>
<dbReference type="Gene3D" id="2.130.10.10">
    <property type="entry name" value="YVTN repeat-like/Quinoprotein amine dehydrogenase"/>
    <property type="match status" value="1"/>
</dbReference>
<evidence type="ECO:0000256" key="4">
    <source>
        <dbReference type="SAM" id="MobiDB-lite"/>
    </source>
</evidence>
<evidence type="ECO:0000313" key="5">
    <source>
        <dbReference type="EMBL" id="THW46137.1"/>
    </source>
</evidence>
<feature type="region of interest" description="Disordered" evidence="4">
    <location>
        <begin position="1"/>
        <end position="145"/>
    </location>
</feature>
<keyword evidence="1 3" id="KW-0853">WD repeat</keyword>
<dbReference type="Proteomes" id="UP000310687">
    <property type="component" value="Unassembled WGS sequence"/>
</dbReference>
<protein>
    <submittedName>
        <fullName evidence="5">WD40 repeat-like protein</fullName>
    </submittedName>
</protein>
<evidence type="ECO:0000256" key="1">
    <source>
        <dbReference type="ARBA" id="ARBA00022574"/>
    </source>
</evidence>
<proteinExistence type="predicted"/>
<dbReference type="CDD" id="cd00200">
    <property type="entry name" value="WD40"/>
    <property type="match status" value="1"/>
</dbReference>
<dbReference type="InterPro" id="IPR015943">
    <property type="entry name" value="WD40/YVTN_repeat-like_dom_sf"/>
</dbReference>
<evidence type="ECO:0000256" key="2">
    <source>
        <dbReference type="ARBA" id="ARBA00022737"/>
    </source>
</evidence>
<dbReference type="EMBL" id="QZAL01000030">
    <property type="protein sequence ID" value="THW46137.1"/>
    <property type="molecule type" value="Genomic_DNA"/>
</dbReference>
<feature type="region of interest" description="Disordered" evidence="4">
    <location>
        <begin position="568"/>
        <end position="601"/>
    </location>
</feature>
<evidence type="ECO:0000313" key="6">
    <source>
        <dbReference type="Proteomes" id="UP000310687"/>
    </source>
</evidence>
<sequence>MTDTIPAIRVTDPQSRDTVPETTGPNRSEGFDYAAGSRSASPKEGRHQGELVTEESPRLTGGASGSRPSTSGGLPNPGKLLRSLSGTLSNQEEPVANDRDPLSQHLFRRVRPTSSGASAPSEDRSDDNAISRSNTTISSAGKEKKKGASFLGRLLGNKKKETDDNVIDDAASEYSNLRPEGMEANVFSQPVDNIEFNPRHPPPPEYIRVRARNKKDKDFDHLFLAQELLSSNAHHGETPVWAMQFSRDGRYLAAAGQDKIIRVWEVIRTQEDRKSHAEESDINQRPRLSAPVFRQEPIREYEGHTSTILDLSWSKNNFLLSSSMDKNVRLWHVSRDECLCTFKHSDFVTSIAFHPKDDRFFLAGSLDSKLRLWSIPDKTVAYWSQLPDMITAVAFTPDGKYAMAGCFTGLCMFYETEGLKYQTQIHARSRNGKNAKGSKITGIQSFHSGGETKVLISSNDSRIRLYNFRDKSLEIKFKGNVNDSSQIRAAISDDAKYISCGSEDHKVYIWPTDPGEGDKKQKRPMETFDASNTVVTCVAFAPPKSKQLLGRSEDPIYDLCNPPPVMLMSSAERAGSRPPSRAPTEDGIDTELQPQKRPDESPAYLARSTHVTGNIIVTADLAGKIKVFRQDCAWNKRKTENWETSSVFSKRKLGRTASIATKGSSRSLRSSHGRLEGPADRILSWRQGISSTPNIANGSIRSQSPRKSTASAQPRPDSKASMAPPPLPKNDDRGGGEEDNDPLMLQGDQSMLYWKLALNSARNHQNQPPPSPQSQQPSQSGRPSSTRTGSYNLGLPHPHPLQRNHTAVSKLSIEQESAAEDSDSDAASFKDALQGHEEQVTCRECGSANFHVKAAKTGDTRLCCSSCGAAA</sequence>
<dbReference type="PANTHER" id="PTHR14221">
    <property type="entry name" value="WD REPEAT DOMAIN 44"/>
    <property type="match status" value="1"/>
</dbReference>